<dbReference type="PANTHER" id="PTHR45527:SF1">
    <property type="entry name" value="FATTY ACID SYNTHASE"/>
    <property type="match status" value="1"/>
</dbReference>
<dbReference type="SUPFAM" id="SSF53474">
    <property type="entry name" value="alpha/beta-Hydrolases"/>
    <property type="match status" value="1"/>
</dbReference>
<feature type="domain" description="Carrier" evidence="4">
    <location>
        <begin position="735"/>
        <end position="808"/>
    </location>
</feature>
<sequence>MRNILICLPYGGAGASAFHAWHALVPPGVLVLPVVLPGREERFDEPPLTTVGAAVADIAGQLAGELRGGDRVVVFGHSLGAVLADELAHTLTRTSTVDVLAVVVSGSPDPWHGRTERATGLPDDEFLAALTRIVGYTHPALADQDVRELVLPVLRADIAMHENHRPTHHDPLDVPVTAVRGRDDQLVSAAATEGWAAATTSAFDTVEVDGGHMYLVDDPGPLVALIAARFPTTVDATFRAVARARPDATALVCGDDVLTYRALDARTDRFAAALRASGARPGDRVAVCLARSTDLVCVLVAVLKAGGVYVPMDPANPTARLRYLVEDAAPRLVVTDRDDFPAARVLRPADLDTGHGAPGDPGTTGDSPAYVIHTSGSTGRPKGVVVAHRNVLALLAGTTGDFALTVTDTWTMFHSSAFDFSVWEMWGALLTGARLVVVPYWVSRSPGEFHRLLAVERVTVLCQTPSAFAQLLHADRRGEAELSVRLLIFGGEPLDTRILLDWFDRHPEEHCRVVNMYGITETTVHVTAQTLTRRSAAAGTRSVGRPLPGWTVSLRDEHGAPVPDGATGEIHVGGAGVALGYLDRPELTAARFLTGQDGDRVYRSGDAGRFLPDGRLEHLGRLDGQVKIRGYRIELDEIRNVLLEDPDVTAAAVVVGGRPGDPATARLDAYVVCRDRSDENPTSALLDRAARVLPDYMVPATVTAVPVLPLTVNGKLDRDALPAPHLGLPAEPSAEPAGALTTALREVWQTVLGVPVGLDDVFFRLGGNSIAAARVRTLMLERGLPDLSLRQLYRAPTVRTLAASLSAR</sequence>
<dbReference type="InterPro" id="IPR010071">
    <property type="entry name" value="AA_adenyl_dom"/>
</dbReference>
<evidence type="ECO:0000256" key="2">
    <source>
        <dbReference type="ARBA" id="ARBA00022450"/>
    </source>
</evidence>
<comment type="cofactor">
    <cofactor evidence="1">
        <name>pantetheine 4'-phosphate</name>
        <dbReference type="ChEBI" id="CHEBI:47942"/>
    </cofactor>
</comment>
<dbReference type="Pfam" id="PF00975">
    <property type="entry name" value="Thioesterase"/>
    <property type="match status" value="1"/>
</dbReference>
<dbReference type="OrthoDB" id="3243414at2"/>
<accession>A0A7Z0WT88</accession>
<dbReference type="RefSeq" id="WP_075131320.1">
    <property type="nucleotide sequence ID" value="NZ_MSIF01000001.1"/>
</dbReference>
<dbReference type="InterPro" id="IPR036736">
    <property type="entry name" value="ACP-like_sf"/>
</dbReference>
<dbReference type="Gene3D" id="1.10.1200.10">
    <property type="entry name" value="ACP-like"/>
    <property type="match status" value="1"/>
</dbReference>
<proteinExistence type="predicted"/>
<evidence type="ECO:0000256" key="3">
    <source>
        <dbReference type="ARBA" id="ARBA00022553"/>
    </source>
</evidence>
<protein>
    <recommendedName>
        <fullName evidence="4">Carrier domain-containing protein</fullName>
    </recommendedName>
</protein>
<dbReference type="InterPro" id="IPR000873">
    <property type="entry name" value="AMP-dep_synth/lig_dom"/>
</dbReference>
<dbReference type="InterPro" id="IPR020845">
    <property type="entry name" value="AMP-binding_CS"/>
</dbReference>
<evidence type="ECO:0000256" key="1">
    <source>
        <dbReference type="ARBA" id="ARBA00001957"/>
    </source>
</evidence>
<comment type="caution">
    <text evidence="5">The sequence shown here is derived from an EMBL/GenBank/DDBJ whole genome shotgun (WGS) entry which is preliminary data.</text>
</comment>
<dbReference type="Proteomes" id="UP000185696">
    <property type="component" value="Unassembled WGS sequence"/>
</dbReference>
<dbReference type="GO" id="GO:0043041">
    <property type="term" value="P:amino acid activation for nonribosomal peptide biosynthetic process"/>
    <property type="evidence" value="ECO:0007669"/>
    <property type="project" value="TreeGrafter"/>
</dbReference>
<dbReference type="Gene3D" id="3.40.50.1820">
    <property type="entry name" value="alpha/beta hydrolase"/>
    <property type="match status" value="1"/>
</dbReference>
<dbReference type="PROSITE" id="PS00012">
    <property type="entry name" value="PHOSPHOPANTETHEINE"/>
    <property type="match status" value="1"/>
</dbReference>
<dbReference type="InterPro" id="IPR045851">
    <property type="entry name" value="AMP-bd_C_sf"/>
</dbReference>
<organism evidence="5 6">
    <name type="scientific">Actinophytocola xinjiangensis</name>
    <dbReference type="NCBI Taxonomy" id="485602"/>
    <lineage>
        <taxon>Bacteria</taxon>
        <taxon>Bacillati</taxon>
        <taxon>Actinomycetota</taxon>
        <taxon>Actinomycetes</taxon>
        <taxon>Pseudonocardiales</taxon>
        <taxon>Pseudonocardiaceae</taxon>
    </lineage>
</organism>
<dbReference type="InterPro" id="IPR009081">
    <property type="entry name" value="PP-bd_ACP"/>
</dbReference>
<dbReference type="InterPro" id="IPR001031">
    <property type="entry name" value="Thioesterase"/>
</dbReference>
<dbReference type="Pfam" id="PF13193">
    <property type="entry name" value="AMP-binding_C"/>
    <property type="match status" value="1"/>
</dbReference>
<reference evidence="5 6" key="1">
    <citation type="submission" date="2016-12" db="EMBL/GenBank/DDBJ databases">
        <title>The draft genome sequence of Actinophytocola xinjiangensis.</title>
        <authorList>
            <person name="Wang W."/>
            <person name="Yuan L."/>
        </authorList>
    </citation>
    <scope>NUCLEOTIDE SEQUENCE [LARGE SCALE GENOMIC DNA]</scope>
    <source>
        <strain evidence="5 6">CGMCC 4.4663</strain>
    </source>
</reference>
<dbReference type="PROSITE" id="PS50075">
    <property type="entry name" value="CARRIER"/>
    <property type="match status" value="1"/>
</dbReference>
<evidence type="ECO:0000259" key="4">
    <source>
        <dbReference type="PROSITE" id="PS50075"/>
    </source>
</evidence>
<dbReference type="SUPFAM" id="SSF47336">
    <property type="entry name" value="ACP-like"/>
    <property type="match status" value="1"/>
</dbReference>
<dbReference type="Pfam" id="PF00501">
    <property type="entry name" value="AMP-binding"/>
    <property type="match status" value="1"/>
</dbReference>
<dbReference type="Gene3D" id="3.30.300.30">
    <property type="match status" value="1"/>
</dbReference>
<dbReference type="EMBL" id="MSIF01000001">
    <property type="protein sequence ID" value="OLF14372.1"/>
    <property type="molecule type" value="Genomic_DNA"/>
</dbReference>
<dbReference type="GO" id="GO:0031177">
    <property type="term" value="F:phosphopantetheine binding"/>
    <property type="evidence" value="ECO:0007669"/>
    <property type="project" value="TreeGrafter"/>
</dbReference>
<evidence type="ECO:0000313" key="6">
    <source>
        <dbReference type="Proteomes" id="UP000185696"/>
    </source>
</evidence>
<dbReference type="InterPro" id="IPR025110">
    <property type="entry name" value="AMP-bd_C"/>
</dbReference>
<dbReference type="Gene3D" id="3.40.50.12780">
    <property type="entry name" value="N-terminal domain of ligase-like"/>
    <property type="match status" value="1"/>
</dbReference>
<dbReference type="GO" id="GO:0044550">
    <property type="term" value="P:secondary metabolite biosynthetic process"/>
    <property type="evidence" value="ECO:0007669"/>
    <property type="project" value="TreeGrafter"/>
</dbReference>
<dbReference type="NCBIfam" id="TIGR01733">
    <property type="entry name" value="AA-adenyl-dom"/>
    <property type="match status" value="1"/>
</dbReference>
<dbReference type="Pfam" id="PF00550">
    <property type="entry name" value="PP-binding"/>
    <property type="match status" value="1"/>
</dbReference>
<name>A0A7Z0WT88_9PSEU</name>
<dbReference type="CDD" id="cd17643">
    <property type="entry name" value="A_NRPS_Cytc1-like"/>
    <property type="match status" value="1"/>
</dbReference>
<dbReference type="PROSITE" id="PS00455">
    <property type="entry name" value="AMP_BINDING"/>
    <property type="match status" value="1"/>
</dbReference>
<gene>
    <name evidence="5" type="ORF">BLA60_04390</name>
</gene>
<keyword evidence="3" id="KW-0597">Phosphoprotein</keyword>
<keyword evidence="2" id="KW-0596">Phosphopantetheine</keyword>
<dbReference type="SUPFAM" id="SSF56801">
    <property type="entry name" value="Acetyl-CoA synthetase-like"/>
    <property type="match status" value="1"/>
</dbReference>
<dbReference type="InterPro" id="IPR042099">
    <property type="entry name" value="ANL_N_sf"/>
</dbReference>
<dbReference type="AlphaFoldDB" id="A0A7Z0WT88"/>
<dbReference type="FunFam" id="3.40.50.12780:FF:000012">
    <property type="entry name" value="Non-ribosomal peptide synthetase"/>
    <property type="match status" value="1"/>
</dbReference>
<dbReference type="PANTHER" id="PTHR45527">
    <property type="entry name" value="NONRIBOSOMAL PEPTIDE SYNTHETASE"/>
    <property type="match status" value="1"/>
</dbReference>
<keyword evidence="6" id="KW-1185">Reference proteome</keyword>
<evidence type="ECO:0000313" key="5">
    <source>
        <dbReference type="EMBL" id="OLF14372.1"/>
    </source>
</evidence>
<dbReference type="GO" id="GO:0005829">
    <property type="term" value="C:cytosol"/>
    <property type="evidence" value="ECO:0007669"/>
    <property type="project" value="TreeGrafter"/>
</dbReference>
<dbReference type="InterPro" id="IPR006162">
    <property type="entry name" value="Ppantetheine_attach_site"/>
</dbReference>
<dbReference type="InterPro" id="IPR029058">
    <property type="entry name" value="AB_hydrolase_fold"/>
</dbReference>